<protein>
    <submittedName>
        <fullName evidence="7">Acyl-CoA dehydrogenase family protein</fullName>
    </submittedName>
</protein>
<evidence type="ECO:0000256" key="3">
    <source>
        <dbReference type="ARBA" id="ARBA00023002"/>
    </source>
</evidence>
<reference evidence="7" key="1">
    <citation type="submission" date="2023-10" db="EMBL/GenBank/DDBJ databases">
        <title>Characterization and genome sequence of Mycobacterium intracellulare ABSURDO, a novel pathogenic isolate with three colony morphotypes that vary in growth and acid-fastness.</title>
        <authorList>
            <person name="Jude B.A."/>
            <person name="Robinson R.T."/>
        </authorList>
    </citation>
    <scope>NUCLEOTIDE SEQUENCE</scope>
    <source>
        <strain evidence="7">ABSURDO Component B</strain>
    </source>
</reference>
<feature type="domain" description="Acyl-CoA dehydrogenase C-terminal" evidence="6">
    <location>
        <begin position="236"/>
        <end position="362"/>
    </location>
</feature>
<dbReference type="Gene3D" id="1.20.140.10">
    <property type="entry name" value="Butyryl-CoA Dehydrogenase, subunit A, domain 3"/>
    <property type="match status" value="1"/>
</dbReference>
<dbReference type="InterPro" id="IPR037069">
    <property type="entry name" value="AcylCoA_DH/ox_N_sf"/>
</dbReference>
<dbReference type="PIRSF" id="PIRSF016578">
    <property type="entry name" value="HsaA"/>
    <property type="match status" value="1"/>
</dbReference>
<comment type="caution">
    <text evidence="7">The sequence shown here is derived from an EMBL/GenBank/DDBJ whole genome shotgun (WGS) entry which is preliminary data.</text>
</comment>
<dbReference type="InterPro" id="IPR036250">
    <property type="entry name" value="AcylCo_DH-like_C"/>
</dbReference>
<accession>A0AAE4RND5</accession>
<name>A0AAE4RND5_MYCIT</name>
<dbReference type="InterPro" id="IPR009100">
    <property type="entry name" value="AcylCoA_DH/oxidase_NM_dom_sf"/>
</dbReference>
<dbReference type="PANTHER" id="PTHR48083">
    <property type="entry name" value="MEDIUM-CHAIN SPECIFIC ACYL-COA DEHYDROGENASE, MITOCHONDRIAL-RELATED"/>
    <property type="match status" value="1"/>
</dbReference>
<organism evidence="7 8">
    <name type="scientific">Mycobacterium intracellulare</name>
    <dbReference type="NCBI Taxonomy" id="1767"/>
    <lineage>
        <taxon>Bacteria</taxon>
        <taxon>Bacillati</taxon>
        <taxon>Actinomycetota</taxon>
        <taxon>Actinomycetes</taxon>
        <taxon>Mycobacteriales</taxon>
        <taxon>Mycobacteriaceae</taxon>
        <taxon>Mycobacterium</taxon>
        <taxon>Mycobacterium avium complex (MAC)</taxon>
    </lineage>
</organism>
<dbReference type="GO" id="GO:0050660">
    <property type="term" value="F:flavin adenine dinucleotide binding"/>
    <property type="evidence" value="ECO:0007669"/>
    <property type="project" value="InterPro"/>
</dbReference>
<dbReference type="RefSeq" id="WP_225325957.1">
    <property type="nucleotide sequence ID" value="NZ_JAEKMV010000091.1"/>
</dbReference>
<dbReference type="Pfam" id="PF08028">
    <property type="entry name" value="Acyl-CoA_dh_2"/>
    <property type="match status" value="1"/>
</dbReference>
<dbReference type="InterPro" id="IPR013107">
    <property type="entry name" value="Acyl-CoA_DH_C"/>
</dbReference>
<dbReference type="InterPro" id="IPR046373">
    <property type="entry name" value="Acyl-CoA_Oxase/DH_mid-dom_sf"/>
</dbReference>
<comment type="similarity">
    <text evidence="4">Belongs to the HpaH/HsaA monooxygenase family.</text>
</comment>
<proteinExistence type="inferred from homology"/>
<dbReference type="AlphaFoldDB" id="A0AAE4RND5"/>
<dbReference type="Proteomes" id="UP001187143">
    <property type="component" value="Unassembled WGS sequence"/>
</dbReference>
<dbReference type="PANTHER" id="PTHR48083:SF5">
    <property type="entry name" value="NRGC PROTEIN"/>
    <property type="match status" value="1"/>
</dbReference>
<evidence type="ECO:0000313" key="8">
    <source>
        <dbReference type="Proteomes" id="UP001187143"/>
    </source>
</evidence>
<keyword evidence="2" id="KW-0274">FAD</keyword>
<sequence length="384" mass="41510">MINSDASAIWNRVNEIDPVIRNHSDEAETARRLSQPVVDAMRWAGVFRMAMPAAWGGPELDVCTQVEVIERLARADASAAWCAMIGMESGFFASYLDESAARALYPELDMISAAFQGPAGTLEVCDGGYRLSGRWPFGSAVTHADVIAGGAIVIEDGKPRLHQSGRPEYRVAILPAEHWEVLDTWDPVGLAGSGSHDYAIKNAYVPEEYTFIPGQRRRPEPLYAWYGLLPACGIGVALGTAAEALDNAREMLESRTSKVTGRPAKEDPVILAGLARAAAMIGASRSYTFDTLGDVFATLQAGQELSYNQRARWAGAVVHTGTSCRGAVQILIDAVGAGALHRSSPLHKQLRDLNMVAQHALTTKRVWEWSGALFFGTQPPVAVY</sequence>
<evidence type="ECO:0000259" key="5">
    <source>
        <dbReference type="Pfam" id="PF02771"/>
    </source>
</evidence>
<dbReference type="Gene3D" id="2.40.110.10">
    <property type="entry name" value="Butyryl-CoA Dehydrogenase, subunit A, domain 2"/>
    <property type="match status" value="1"/>
</dbReference>
<dbReference type="InterPro" id="IPR013786">
    <property type="entry name" value="AcylCoA_DH/ox_N"/>
</dbReference>
<keyword evidence="3" id="KW-0560">Oxidoreductase</keyword>
<feature type="domain" description="Acyl-CoA dehydrogenase/oxidase N-terminal" evidence="5">
    <location>
        <begin position="20"/>
        <end position="93"/>
    </location>
</feature>
<dbReference type="Gene3D" id="1.10.540.10">
    <property type="entry name" value="Acyl-CoA dehydrogenase/oxidase, N-terminal domain"/>
    <property type="match status" value="1"/>
</dbReference>
<dbReference type="GO" id="GO:0005737">
    <property type="term" value="C:cytoplasm"/>
    <property type="evidence" value="ECO:0007669"/>
    <property type="project" value="TreeGrafter"/>
</dbReference>
<evidence type="ECO:0000256" key="4">
    <source>
        <dbReference type="ARBA" id="ARBA00049661"/>
    </source>
</evidence>
<evidence type="ECO:0000256" key="1">
    <source>
        <dbReference type="ARBA" id="ARBA00022630"/>
    </source>
</evidence>
<evidence type="ECO:0000313" key="7">
    <source>
        <dbReference type="EMBL" id="MDV7016206.1"/>
    </source>
</evidence>
<dbReference type="GO" id="GO:0033539">
    <property type="term" value="P:fatty acid beta-oxidation using acyl-CoA dehydrogenase"/>
    <property type="evidence" value="ECO:0007669"/>
    <property type="project" value="TreeGrafter"/>
</dbReference>
<dbReference type="GO" id="GO:0003995">
    <property type="term" value="F:acyl-CoA dehydrogenase activity"/>
    <property type="evidence" value="ECO:0007669"/>
    <property type="project" value="TreeGrafter"/>
</dbReference>
<dbReference type="SUPFAM" id="SSF56645">
    <property type="entry name" value="Acyl-CoA dehydrogenase NM domain-like"/>
    <property type="match status" value="1"/>
</dbReference>
<keyword evidence="1" id="KW-0285">Flavoprotein</keyword>
<dbReference type="SUPFAM" id="SSF47203">
    <property type="entry name" value="Acyl-CoA dehydrogenase C-terminal domain-like"/>
    <property type="match status" value="1"/>
</dbReference>
<dbReference type="EMBL" id="JAWLLD010000071">
    <property type="protein sequence ID" value="MDV7016206.1"/>
    <property type="molecule type" value="Genomic_DNA"/>
</dbReference>
<dbReference type="Pfam" id="PF02771">
    <property type="entry name" value="Acyl-CoA_dh_N"/>
    <property type="match status" value="1"/>
</dbReference>
<gene>
    <name evidence="7" type="ORF">R4F53_28495</name>
</gene>
<evidence type="ECO:0000256" key="2">
    <source>
        <dbReference type="ARBA" id="ARBA00022827"/>
    </source>
</evidence>
<dbReference type="InterPro" id="IPR050741">
    <property type="entry name" value="Acyl-CoA_dehydrogenase"/>
</dbReference>
<evidence type="ECO:0000259" key="6">
    <source>
        <dbReference type="Pfam" id="PF08028"/>
    </source>
</evidence>